<evidence type="ECO:0000256" key="1">
    <source>
        <dbReference type="SAM" id="MobiDB-lite"/>
    </source>
</evidence>
<organism evidence="2 3">
    <name type="scientific">Colocasia esculenta</name>
    <name type="common">Wild taro</name>
    <name type="synonym">Arum esculentum</name>
    <dbReference type="NCBI Taxonomy" id="4460"/>
    <lineage>
        <taxon>Eukaryota</taxon>
        <taxon>Viridiplantae</taxon>
        <taxon>Streptophyta</taxon>
        <taxon>Embryophyta</taxon>
        <taxon>Tracheophyta</taxon>
        <taxon>Spermatophyta</taxon>
        <taxon>Magnoliopsida</taxon>
        <taxon>Liliopsida</taxon>
        <taxon>Araceae</taxon>
        <taxon>Aroideae</taxon>
        <taxon>Colocasieae</taxon>
        <taxon>Colocasia</taxon>
    </lineage>
</organism>
<protein>
    <submittedName>
        <fullName evidence="2">Uncharacterized protein</fullName>
    </submittedName>
</protein>
<proteinExistence type="predicted"/>
<feature type="region of interest" description="Disordered" evidence="1">
    <location>
        <begin position="47"/>
        <end position="81"/>
    </location>
</feature>
<evidence type="ECO:0000313" key="3">
    <source>
        <dbReference type="Proteomes" id="UP000652761"/>
    </source>
</evidence>
<comment type="caution">
    <text evidence="2">The sequence shown here is derived from an EMBL/GenBank/DDBJ whole genome shotgun (WGS) entry which is preliminary data.</text>
</comment>
<keyword evidence="3" id="KW-1185">Reference proteome</keyword>
<dbReference type="EMBL" id="NMUH01000812">
    <property type="protein sequence ID" value="MQL85162.1"/>
    <property type="molecule type" value="Genomic_DNA"/>
</dbReference>
<dbReference type="Proteomes" id="UP000652761">
    <property type="component" value="Unassembled WGS sequence"/>
</dbReference>
<evidence type="ECO:0000313" key="2">
    <source>
        <dbReference type="EMBL" id="MQL85162.1"/>
    </source>
</evidence>
<sequence>MSCRAQQGQHRVLRRPHRCPAVPITVSSVGRKSASSLSCRAALSSYACGGASGTEGPSTSRSKIMRFDPSGATDYQDSIKI</sequence>
<reference evidence="2" key="1">
    <citation type="submission" date="2017-07" db="EMBL/GenBank/DDBJ databases">
        <title>Taro Niue Genome Assembly and Annotation.</title>
        <authorList>
            <person name="Atibalentja N."/>
            <person name="Keating K."/>
            <person name="Fields C.J."/>
        </authorList>
    </citation>
    <scope>NUCLEOTIDE SEQUENCE</scope>
    <source>
        <strain evidence="2">Niue_2</strain>
        <tissue evidence="2">Leaf</tissue>
    </source>
</reference>
<name>A0A843UGT1_COLES</name>
<dbReference type="AlphaFoldDB" id="A0A843UGT1"/>
<accession>A0A843UGT1</accession>
<gene>
    <name evidence="2" type="ORF">Taro_017679</name>
</gene>